<evidence type="ECO:0000256" key="12">
    <source>
        <dbReference type="ARBA" id="ARBA00023136"/>
    </source>
</evidence>
<evidence type="ECO:0000256" key="2">
    <source>
        <dbReference type="ARBA" id="ARBA00004651"/>
    </source>
</evidence>
<evidence type="ECO:0000313" key="19">
    <source>
        <dbReference type="EMBL" id="ERJ13450.1"/>
    </source>
</evidence>
<evidence type="ECO:0000256" key="10">
    <source>
        <dbReference type="ARBA" id="ARBA00023065"/>
    </source>
</evidence>
<dbReference type="InterPro" id="IPR027417">
    <property type="entry name" value="P-loop_NTPase"/>
</dbReference>
<feature type="binding site" evidence="16">
    <location>
        <position position="21"/>
    </location>
    <ligand>
        <name>Mg(2+)</name>
        <dbReference type="ChEBI" id="CHEBI:18420"/>
        <label>2</label>
    </ligand>
</feature>
<dbReference type="STRING" id="1033810.HLPCO_000101"/>
<feature type="binding site" evidence="16">
    <location>
        <position position="18"/>
    </location>
    <ligand>
        <name>Mg(2+)</name>
        <dbReference type="ChEBI" id="CHEBI:18420"/>
        <label>2</label>
    </ligand>
</feature>
<keyword evidence="16" id="KW-0460">Magnesium</keyword>
<dbReference type="CDD" id="cd01879">
    <property type="entry name" value="FeoB"/>
    <property type="match status" value="1"/>
</dbReference>
<dbReference type="InterPro" id="IPR011642">
    <property type="entry name" value="Gate_dom"/>
</dbReference>
<evidence type="ECO:0000256" key="15">
    <source>
        <dbReference type="PIRSR" id="PIRSR603373-1"/>
    </source>
</evidence>
<feature type="transmembrane region" description="Helical" evidence="17">
    <location>
        <begin position="570"/>
        <end position="589"/>
    </location>
</feature>
<accession>U2FKZ7</accession>
<keyword evidence="20" id="KW-1185">Reference proteome</keyword>
<evidence type="ECO:0000256" key="13">
    <source>
        <dbReference type="ARBA" id="ARBA00031200"/>
    </source>
</evidence>
<dbReference type="Gene3D" id="1.10.287.1770">
    <property type="match status" value="1"/>
</dbReference>
<evidence type="ECO:0000256" key="17">
    <source>
        <dbReference type="RuleBase" id="RU362098"/>
    </source>
</evidence>
<feature type="transmembrane region" description="Helical" evidence="17">
    <location>
        <begin position="596"/>
        <end position="615"/>
    </location>
</feature>
<comment type="subcellular location">
    <subcellularLocation>
        <location evidence="17">Cell inner membrane</location>
        <topology evidence="17">Multi-pass membrane protein</topology>
    </subcellularLocation>
    <subcellularLocation>
        <location evidence="2">Cell membrane</location>
        <topology evidence="2">Multi-pass membrane protein</topology>
    </subcellularLocation>
</comment>
<feature type="transmembrane region" description="Helical" evidence="17">
    <location>
        <begin position="661"/>
        <end position="688"/>
    </location>
</feature>
<dbReference type="GO" id="GO:0005525">
    <property type="term" value="F:GTP binding"/>
    <property type="evidence" value="ECO:0007669"/>
    <property type="project" value="UniProtKB-KW"/>
</dbReference>
<dbReference type="GO" id="GO:0046872">
    <property type="term" value="F:metal ion binding"/>
    <property type="evidence" value="ECO:0007669"/>
    <property type="project" value="UniProtKB-KW"/>
</dbReference>
<evidence type="ECO:0000256" key="3">
    <source>
        <dbReference type="ARBA" id="ARBA00022448"/>
    </source>
</evidence>
<dbReference type="NCBIfam" id="TIGR00437">
    <property type="entry name" value="feoB"/>
    <property type="match status" value="1"/>
</dbReference>
<evidence type="ECO:0000256" key="6">
    <source>
        <dbReference type="ARBA" id="ARBA00022692"/>
    </source>
</evidence>
<evidence type="ECO:0000256" key="5">
    <source>
        <dbReference type="ARBA" id="ARBA00022496"/>
    </source>
</evidence>
<dbReference type="InterPro" id="IPR030389">
    <property type="entry name" value="G_FEOB_dom"/>
</dbReference>
<dbReference type="eggNOG" id="COG0370">
    <property type="taxonomic scope" value="Bacteria"/>
</dbReference>
<keyword evidence="8 17" id="KW-1133">Transmembrane helix</keyword>
<gene>
    <name evidence="19" type="primary">feoB</name>
    <name evidence="19" type="ORF">HLPCO_000101</name>
</gene>
<keyword evidence="11 15" id="KW-0342">GTP-binding</keyword>
<organism evidence="19 20">
    <name type="scientific">Haloplasma contractile SSD-17B</name>
    <dbReference type="NCBI Taxonomy" id="1033810"/>
    <lineage>
        <taxon>Bacteria</taxon>
        <taxon>Bacillati</taxon>
        <taxon>Mycoplasmatota</taxon>
        <taxon>Mollicutes</taxon>
        <taxon>Haloplasmatales</taxon>
        <taxon>Haloplasmataceae</taxon>
        <taxon>Haloplasma</taxon>
    </lineage>
</organism>
<dbReference type="PROSITE" id="PS51711">
    <property type="entry name" value="G_FEOB"/>
    <property type="match status" value="1"/>
</dbReference>
<dbReference type="Pfam" id="PF07664">
    <property type="entry name" value="FeoB_C"/>
    <property type="match status" value="1"/>
</dbReference>
<evidence type="ECO:0000259" key="18">
    <source>
        <dbReference type="PROSITE" id="PS51711"/>
    </source>
</evidence>
<dbReference type="Pfam" id="PF07670">
    <property type="entry name" value="Gate"/>
    <property type="match status" value="2"/>
</dbReference>
<evidence type="ECO:0000256" key="14">
    <source>
        <dbReference type="NCBIfam" id="TIGR00437"/>
    </source>
</evidence>
<feature type="transmembrane region" description="Helical" evidence="17">
    <location>
        <begin position="345"/>
        <end position="365"/>
    </location>
</feature>
<dbReference type="InParanoid" id="U2FKZ7"/>
<dbReference type="InterPro" id="IPR041069">
    <property type="entry name" value="FeoB_Cyto"/>
</dbReference>
<dbReference type="GO" id="GO:0005886">
    <property type="term" value="C:plasma membrane"/>
    <property type="evidence" value="ECO:0007669"/>
    <property type="project" value="UniProtKB-SubCell"/>
</dbReference>
<evidence type="ECO:0000256" key="1">
    <source>
        <dbReference type="ARBA" id="ARBA00003926"/>
    </source>
</evidence>
<keyword evidence="16" id="KW-0479">Metal-binding</keyword>
<sequence>MKYLLVGNPNVGKSSLFNIITSSFAHVGNWSGVTVEKTIGKSGDVDIIDLPGTYSVCPSSEDEGVVSYALLNEHYNGLINVVDATHLKRNLYLSVQLLELGAPLYLVVNMIDEVDRSGMIIDTEKISKHLGCTVIKTSARTKKGIDELKLRIKDVVVNKPLKLEYGDIISQAIDKIKQLLRADRIHLRRSFLAIQILEGNESILNLMDLNKKEAIQTIIEETEQEIIKNKIALSLKGAIFNVRRKFIEEVISDCLIKEKEFNRVKHFNNKIDTYITHPVLGLIIFLGVLLFIYFLTFDMLGFVLSDLMDTFIQDSLTPFLANILPHIGIQGALLSLILDGILGGVAGVLVFVPQVAILFFLLAILEGTGYMARVAIMLDTLLSKFGLNGKSIVPLVTGFGCNVPAILATRTIVDKKERILTILILPFMSCSARIPIYALIAGNLFSNSYLVRIYETVNVFGATFTINFKMTYMSLVMISLYVIGVLVALVSAKLFSLSIFKDASNTFILEVPPYRIPRLRNAYQQMKNMSIHFIEKAGKLILVGTIVIWFLSYIGHNGTNFVTDVSRDQSLLAMISGFFAPLFSPLGFGTWQATSGLIVGFLAKEFVASSMIVVYDGALNVSSAFTLISAYSFMVFSLLYVPCLAAVGAIKQETGSWKWTLFSIGFSFTIAYLISLLIYQIGSFFIALG</sequence>
<feature type="binding site" evidence="15">
    <location>
        <begin position="109"/>
        <end position="112"/>
    </location>
    <ligand>
        <name>GTP</name>
        <dbReference type="ChEBI" id="CHEBI:37565"/>
        <label>1</label>
    </ligand>
</feature>
<dbReference type="EMBL" id="AFNU02000001">
    <property type="protein sequence ID" value="ERJ13450.1"/>
    <property type="molecule type" value="Genomic_DNA"/>
</dbReference>
<feature type="transmembrane region" description="Helical" evidence="17">
    <location>
        <begin position="472"/>
        <end position="492"/>
    </location>
</feature>
<feature type="transmembrane region" description="Helical" evidence="17">
    <location>
        <begin position="627"/>
        <end position="649"/>
    </location>
</feature>
<keyword evidence="3 17" id="KW-0813">Transport</keyword>
<dbReference type="GO" id="GO:0015093">
    <property type="term" value="F:ferrous iron transmembrane transporter activity"/>
    <property type="evidence" value="ECO:0007669"/>
    <property type="project" value="UniProtKB-UniRule"/>
</dbReference>
<evidence type="ECO:0000256" key="8">
    <source>
        <dbReference type="ARBA" id="ARBA00022989"/>
    </source>
</evidence>
<reference evidence="19 20" key="2">
    <citation type="journal article" date="2013" name="PLoS ONE">
        <title>INDIGO - INtegrated Data Warehouse of MIcrobial GenOmes with Examples from the Red Sea Extremophiles.</title>
        <authorList>
            <person name="Alam I."/>
            <person name="Antunes A."/>
            <person name="Kamau A.A."/>
            <person name="Ba Alawi W."/>
            <person name="Kalkatawi M."/>
            <person name="Stingl U."/>
            <person name="Bajic V.B."/>
        </authorList>
    </citation>
    <scope>NUCLEOTIDE SEQUENCE [LARGE SCALE GENOMIC DNA]</scope>
    <source>
        <strain evidence="19 20">SSD-17B</strain>
    </source>
</reference>
<dbReference type="Pfam" id="PF17910">
    <property type="entry name" value="FeoB_Cyto"/>
    <property type="match status" value="1"/>
</dbReference>
<reference evidence="19 20" key="1">
    <citation type="journal article" date="2011" name="J. Bacteriol.">
        <title>Genome sequence of Haloplasma contractile, an unusual contractile bacterium from a deep-sea anoxic brine lake.</title>
        <authorList>
            <person name="Antunes A."/>
            <person name="Alam I."/>
            <person name="El Dorry H."/>
            <person name="Siam R."/>
            <person name="Robertson A."/>
            <person name="Bajic V.B."/>
            <person name="Stingl U."/>
        </authorList>
    </citation>
    <scope>NUCLEOTIDE SEQUENCE [LARGE SCALE GENOMIC DNA]</scope>
    <source>
        <strain evidence="19 20">SSD-17B</strain>
    </source>
</reference>
<feature type="transmembrane region" description="Helical" evidence="17">
    <location>
        <begin position="419"/>
        <end position="440"/>
    </location>
</feature>
<feature type="transmembrane region" description="Helical" evidence="17">
    <location>
        <begin position="537"/>
        <end position="555"/>
    </location>
</feature>
<keyword evidence="9 17" id="KW-0408">Iron</keyword>
<dbReference type="OrthoDB" id="9809127at2"/>
<dbReference type="Proteomes" id="UP000005707">
    <property type="component" value="Unassembled WGS sequence"/>
</dbReference>
<feature type="binding site" evidence="15">
    <location>
        <begin position="7"/>
        <end position="14"/>
    </location>
    <ligand>
        <name>GTP</name>
        <dbReference type="ChEBI" id="CHEBI:37565"/>
        <label>1</label>
    </ligand>
</feature>
<feature type="transmembrane region" description="Helical" evidence="17">
    <location>
        <begin position="274"/>
        <end position="296"/>
    </location>
</feature>
<feature type="transmembrane region" description="Helical" evidence="17">
    <location>
        <begin position="385"/>
        <end position="407"/>
    </location>
</feature>
<keyword evidence="5 17" id="KW-0410">Iron transport</keyword>
<name>U2FKZ7_9MOLU</name>
<evidence type="ECO:0000256" key="9">
    <source>
        <dbReference type="ARBA" id="ARBA00023004"/>
    </source>
</evidence>
<comment type="caution">
    <text evidence="19">The sequence shown here is derived from an EMBL/GenBank/DDBJ whole genome shotgun (WGS) entry which is preliminary data.</text>
</comment>
<dbReference type="AlphaFoldDB" id="U2FKZ7"/>
<comment type="similarity">
    <text evidence="17">Belongs to the TRAFAC class TrmE-Era-EngA-EngB-Septin-like GTPase superfamily. FeoB GTPase (TC 9.A.8) family.</text>
</comment>
<dbReference type="InterPro" id="IPR050860">
    <property type="entry name" value="FeoB_GTPase"/>
</dbReference>
<dbReference type="InterPro" id="IPR011640">
    <property type="entry name" value="Fe2_transport_prot_B_C"/>
</dbReference>
<dbReference type="Pfam" id="PF02421">
    <property type="entry name" value="FeoB_N"/>
    <property type="match status" value="1"/>
</dbReference>
<evidence type="ECO:0000256" key="4">
    <source>
        <dbReference type="ARBA" id="ARBA00022475"/>
    </source>
</evidence>
<feature type="binding site" evidence="15">
    <location>
        <begin position="32"/>
        <end position="36"/>
    </location>
    <ligand>
        <name>GTP</name>
        <dbReference type="ChEBI" id="CHEBI:37565"/>
        <label>1</label>
    </ligand>
</feature>
<comment type="function">
    <text evidence="1 17">Probable transporter of a GTP-driven Fe(2+) uptake system.</text>
</comment>
<keyword evidence="10" id="KW-0406">Ion transport</keyword>
<dbReference type="RefSeq" id="WP_008826443.1">
    <property type="nucleotide sequence ID" value="NZ_AFNU02000001.1"/>
</dbReference>
<dbReference type="Gene3D" id="3.40.50.300">
    <property type="entry name" value="P-loop containing nucleotide triphosphate hydrolases"/>
    <property type="match status" value="1"/>
</dbReference>
<keyword evidence="7 15" id="KW-0547">Nucleotide-binding</keyword>
<keyword evidence="4" id="KW-1003">Cell membrane</keyword>
<feature type="transmembrane region" description="Helical" evidence="17">
    <location>
        <begin position="316"/>
        <end position="338"/>
    </location>
</feature>
<proteinExistence type="inferred from homology"/>
<evidence type="ECO:0000313" key="20">
    <source>
        <dbReference type="Proteomes" id="UP000005707"/>
    </source>
</evidence>
<feature type="binding site" evidence="15">
    <location>
        <begin position="49"/>
        <end position="52"/>
    </location>
    <ligand>
        <name>GTP</name>
        <dbReference type="ChEBI" id="CHEBI:37565"/>
        <label>1</label>
    </ligand>
</feature>
<keyword evidence="6 17" id="KW-0812">Transmembrane</keyword>
<keyword evidence="12 17" id="KW-0472">Membrane</keyword>
<dbReference type="PANTHER" id="PTHR43185:SF1">
    <property type="entry name" value="FE(2+) TRANSPORTER FEOB"/>
    <property type="match status" value="1"/>
</dbReference>
<feature type="domain" description="FeoB-type G" evidence="18">
    <location>
        <begin position="1"/>
        <end position="158"/>
    </location>
</feature>
<evidence type="ECO:0000256" key="16">
    <source>
        <dbReference type="PIRSR" id="PIRSR603373-2"/>
    </source>
</evidence>
<dbReference type="SUPFAM" id="SSF52540">
    <property type="entry name" value="P-loop containing nucleoside triphosphate hydrolases"/>
    <property type="match status" value="1"/>
</dbReference>
<evidence type="ECO:0000256" key="7">
    <source>
        <dbReference type="ARBA" id="ARBA00022741"/>
    </source>
</evidence>
<protein>
    <recommendedName>
        <fullName evidence="13 14">Ferrous iron transport protein B</fullName>
    </recommendedName>
</protein>
<dbReference type="PANTHER" id="PTHR43185">
    <property type="entry name" value="FERROUS IRON TRANSPORT PROTEIN B"/>
    <property type="match status" value="1"/>
</dbReference>
<dbReference type="InterPro" id="IPR003373">
    <property type="entry name" value="Fe2_transport_prot-B"/>
</dbReference>
<evidence type="ECO:0000256" key="11">
    <source>
        <dbReference type="ARBA" id="ARBA00023134"/>
    </source>
</evidence>